<name>A0ABQ5N2R9_9CLOT</name>
<evidence type="ECO:0000256" key="1">
    <source>
        <dbReference type="ARBA" id="ARBA00008007"/>
    </source>
</evidence>
<comment type="similarity">
    <text evidence="1">Belongs to the ComF/GntX family.</text>
</comment>
<dbReference type="SUPFAM" id="SSF53271">
    <property type="entry name" value="PRTase-like"/>
    <property type="match status" value="1"/>
</dbReference>
<dbReference type="InterPro" id="IPR000836">
    <property type="entry name" value="PRTase_dom"/>
</dbReference>
<dbReference type="InterPro" id="IPR051910">
    <property type="entry name" value="ComF/GntX_DNA_util-trans"/>
</dbReference>
<dbReference type="InterPro" id="IPR029057">
    <property type="entry name" value="PRTase-like"/>
</dbReference>
<gene>
    <name evidence="2" type="primary">comFC</name>
    <name evidence="2" type="ORF">bsdE14_07600</name>
</gene>
<dbReference type="CDD" id="cd06223">
    <property type="entry name" value="PRTases_typeI"/>
    <property type="match status" value="1"/>
</dbReference>
<sequence length="226" mass="25540">MGNGIVKFIRFICECVLELIYAGDNKCIICDKDTYNDSCICDICSKKIKFCIESMSIVRDSMSIITYSAAYYSGIIKELIVGLKYKNDFKCGELLAQYMEDVLKGANFHYDLIVYVPSSRTSLKKRGYNQCRHLAKIIARNQNKPVYNCLKKTMETKDQIGLDGASRWENMIGVFKVVNKNIIKNKKILLIDDVITTGATAFYCAKELTDCGAHEVRVLTAAKSKI</sequence>
<dbReference type="Proteomes" id="UP001208567">
    <property type="component" value="Unassembled WGS sequence"/>
</dbReference>
<evidence type="ECO:0000313" key="2">
    <source>
        <dbReference type="EMBL" id="GLC29350.1"/>
    </source>
</evidence>
<dbReference type="PANTHER" id="PTHR47505:SF1">
    <property type="entry name" value="DNA UTILIZATION PROTEIN YHGH"/>
    <property type="match status" value="1"/>
</dbReference>
<dbReference type="EMBL" id="BRXR01000001">
    <property type="protein sequence ID" value="GLC29350.1"/>
    <property type="molecule type" value="Genomic_DNA"/>
</dbReference>
<proteinExistence type="inferred from homology"/>
<dbReference type="PANTHER" id="PTHR47505">
    <property type="entry name" value="DNA UTILIZATION PROTEIN YHGH"/>
    <property type="match status" value="1"/>
</dbReference>
<accession>A0ABQ5N2R9</accession>
<keyword evidence="3" id="KW-1185">Reference proteome</keyword>
<dbReference type="RefSeq" id="WP_264848646.1">
    <property type="nucleotide sequence ID" value="NZ_BRXR01000001.1"/>
</dbReference>
<protein>
    <submittedName>
        <fullName evidence="2">Amidophosphoribosyltransferase</fullName>
    </submittedName>
</protein>
<comment type="caution">
    <text evidence="2">The sequence shown here is derived from an EMBL/GenBank/DDBJ whole genome shotgun (WGS) entry which is preliminary data.</text>
</comment>
<evidence type="ECO:0000313" key="3">
    <source>
        <dbReference type="Proteomes" id="UP001208567"/>
    </source>
</evidence>
<organism evidence="2 3">
    <name type="scientific">Clostridium omnivorum</name>
    <dbReference type="NCBI Taxonomy" id="1604902"/>
    <lineage>
        <taxon>Bacteria</taxon>
        <taxon>Bacillati</taxon>
        <taxon>Bacillota</taxon>
        <taxon>Clostridia</taxon>
        <taxon>Eubacteriales</taxon>
        <taxon>Clostridiaceae</taxon>
        <taxon>Clostridium</taxon>
    </lineage>
</organism>
<dbReference type="Gene3D" id="3.40.50.2020">
    <property type="match status" value="1"/>
</dbReference>
<reference evidence="2 3" key="1">
    <citation type="journal article" date="2024" name="Int. J. Syst. Evol. Microbiol.">
        <title>Clostridium omnivorum sp. nov., isolated from anoxic soil under the treatment of reductive soil disinfestation.</title>
        <authorList>
            <person name="Ueki A."/>
            <person name="Tonouchi A."/>
            <person name="Kaku N."/>
            <person name="Honma S."/>
            <person name="Ueki K."/>
        </authorList>
    </citation>
    <scope>NUCLEOTIDE SEQUENCE [LARGE SCALE GENOMIC DNA]</scope>
    <source>
        <strain evidence="2 3">E14</strain>
    </source>
</reference>